<name>A0A914VM91_9BILA</name>
<reference evidence="2" key="1">
    <citation type="submission" date="2022-11" db="UniProtKB">
        <authorList>
            <consortium name="WormBaseParasite"/>
        </authorList>
    </citation>
    <scope>IDENTIFICATION</scope>
</reference>
<evidence type="ECO:0000313" key="2">
    <source>
        <dbReference type="WBParaSite" id="PSAMB.scaffold21093size658.g38205.t1"/>
    </source>
</evidence>
<proteinExistence type="predicted"/>
<dbReference type="WBParaSite" id="PSAMB.scaffold21093size658.g38205.t1">
    <property type="protein sequence ID" value="PSAMB.scaffold21093size658.g38205.t1"/>
    <property type="gene ID" value="PSAMB.scaffold21093size658.g38205"/>
</dbReference>
<organism evidence="1 2">
    <name type="scientific">Plectus sambesii</name>
    <dbReference type="NCBI Taxonomy" id="2011161"/>
    <lineage>
        <taxon>Eukaryota</taxon>
        <taxon>Metazoa</taxon>
        <taxon>Ecdysozoa</taxon>
        <taxon>Nematoda</taxon>
        <taxon>Chromadorea</taxon>
        <taxon>Plectida</taxon>
        <taxon>Plectina</taxon>
        <taxon>Plectoidea</taxon>
        <taxon>Plectidae</taxon>
        <taxon>Plectus</taxon>
    </lineage>
</organism>
<accession>A0A914VM91</accession>
<keyword evidence="1" id="KW-1185">Reference proteome</keyword>
<dbReference type="AlphaFoldDB" id="A0A914VM91"/>
<sequence length="60" mass="6939">MNALRQELLQLMMPVFLGNHPNAMVVLNYAWNSTLHNQHALRNTILNAMASFYLKNPEDQ</sequence>
<dbReference type="Proteomes" id="UP000887566">
    <property type="component" value="Unplaced"/>
</dbReference>
<protein>
    <submittedName>
        <fullName evidence="2">CCR4-NOT transcription complex subunit 1 HEAT repeat domain-containing protein</fullName>
    </submittedName>
</protein>
<evidence type="ECO:0000313" key="1">
    <source>
        <dbReference type="Proteomes" id="UP000887566"/>
    </source>
</evidence>